<dbReference type="AlphaFoldDB" id="A0A2S8FQL4"/>
<organism evidence="1 2">
    <name type="scientific">Blastopirellula marina</name>
    <dbReference type="NCBI Taxonomy" id="124"/>
    <lineage>
        <taxon>Bacteria</taxon>
        <taxon>Pseudomonadati</taxon>
        <taxon>Planctomycetota</taxon>
        <taxon>Planctomycetia</taxon>
        <taxon>Pirellulales</taxon>
        <taxon>Pirellulaceae</taxon>
        <taxon>Blastopirellula</taxon>
    </lineage>
</organism>
<comment type="caution">
    <text evidence="1">The sequence shown here is derived from an EMBL/GenBank/DDBJ whole genome shotgun (WGS) entry which is preliminary data.</text>
</comment>
<evidence type="ECO:0000313" key="1">
    <source>
        <dbReference type="EMBL" id="PQO34447.1"/>
    </source>
</evidence>
<proteinExistence type="predicted"/>
<dbReference type="EMBL" id="PUHY01000010">
    <property type="protein sequence ID" value="PQO34447.1"/>
    <property type="molecule type" value="Genomic_DNA"/>
</dbReference>
<protein>
    <submittedName>
        <fullName evidence="1">Uncharacterized protein</fullName>
    </submittedName>
</protein>
<accession>A0A2S8FQL4</accession>
<sequence>MLVGSVVTTTFAADKYGGYIDTETKIVKTPEGFASDDDCWRSSWFYASLIIIHAKDQDLYNQLKQTHGVAVEDATAFMKYYRENCLAEKSLLRAGSLKNNFSRDQLVPLLLLIETVRVHGPVDAKPHGKAILKHIVKIVDKHGEVSPEGIGSVGANLKYCIDVIGDKQDASLSNSFQRQLQKVAFSAALKLYNLQAQAPIPDLAQEGDYSVFNALALVTMQCLTWGKNDDDVKDWRANFKIHADKGWGPAFKLVSGRNFEDDQIAKYKTAAIHRDQDNDILMGQRPGKYLDGKFPDPQFAQACDDTHHLVLDFVILKGLQLAWK</sequence>
<reference evidence="1 2" key="1">
    <citation type="submission" date="2018-02" db="EMBL/GenBank/DDBJ databases">
        <title>Comparative genomes isolates from brazilian mangrove.</title>
        <authorList>
            <person name="Araujo J.E."/>
            <person name="Taketani R.G."/>
            <person name="Silva M.C.P."/>
            <person name="Loureco M.V."/>
            <person name="Andreote F.D."/>
        </authorList>
    </citation>
    <scope>NUCLEOTIDE SEQUENCE [LARGE SCALE GENOMIC DNA]</scope>
    <source>
        <strain evidence="1 2">Hex-1 MGV</strain>
    </source>
</reference>
<name>A0A2S8FQL4_9BACT</name>
<dbReference type="Proteomes" id="UP000238322">
    <property type="component" value="Unassembled WGS sequence"/>
</dbReference>
<evidence type="ECO:0000313" key="2">
    <source>
        <dbReference type="Proteomes" id="UP000238322"/>
    </source>
</evidence>
<gene>
    <name evidence="1" type="ORF">C5Y83_13080</name>
</gene>